<accession>A0AAD5CRI1</accession>
<gene>
    <name evidence="1" type="ORF">M8C21_005533</name>
</gene>
<dbReference type="GO" id="GO:0000724">
    <property type="term" value="P:double-strand break repair via homologous recombination"/>
    <property type="evidence" value="ECO:0007669"/>
    <property type="project" value="InterPro"/>
</dbReference>
<evidence type="ECO:0008006" key="3">
    <source>
        <dbReference type="Google" id="ProtNLM"/>
    </source>
</evidence>
<evidence type="ECO:0000313" key="1">
    <source>
        <dbReference type="EMBL" id="KAI7745905.1"/>
    </source>
</evidence>
<dbReference type="GO" id="GO:0003677">
    <property type="term" value="F:DNA binding"/>
    <property type="evidence" value="ECO:0007669"/>
    <property type="project" value="InterPro"/>
</dbReference>
<dbReference type="Proteomes" id="UP001206925">
    <property type="component" value="Unassembled WGS sequence"/>
</dbReference>
<proteinExistence type="predicted"/>
<dbReference type="AlphaFoldDB" id="A0AAD5CRI1"/>
<organism evidence="1 2">
    <name type="scientific">Ambrosia artemisiifolia</name>
    <name type="common">Common ragweed</name>
    <dbReference type="NCBI Taxonomy" id="4212"/>
    <lineage>
        <taxon>Eukaryota</taxon>
        <taxon>Viridiplantae</taxon>
        <taxon>Streptophyta</taxon>
        <taxon>Embryophyta</taxon>
        <taxon>Tracheophyta</taxon>
        <taxon>Spermatophyta</taxon>
        <taxon>Magnoliopsida</taxon>
        <taxon>eudicotyledons</taxon>
        <taxon>Gunneridae</taxon>
        <taxon>Pentapetalae</taxon>
        <taxon>asterids</taxon>
        <taxon>campanulids</taxon>
        <taxon>Asterales</taxon>
        <taxon>Asteraceae</taxon>
        <taxon>Asteroideae</taxon>
        <taxon>Heliantheae alliance</taxon>
        <taxon>Heliantheae</taxon>
        <taxon>Ambrosia</taxon>
    </lineage>
</organism>
<evidence type="ECO:0000313" key="2">
    <source>
        <dbReference type="Proteomes" id="UP001206925"/>
    </source>
</evidence>
<dbReference type="PANTHER" id="PTHR34050">
    <property type="entry name" value="DNA REPAIR RAD52-LIKE PROTEIN 2, CHLOROPLASTIC"/>
    <property type="match status" value="1"/>
</dbReference>
<sequence>MAFCLMKSLSQKSSKPSLSAALRLIGTNSNITCAQYSTKKVKKEETVTTDEISAYDLPISRPISEILKELNKKVPDSLIRTRTESNGFTLRHLPWHIVNRIMNLHAPEWSGEVRSITYSADGKYVTVTYRVTIYGTDAELFRESTGTSSVDEVGYGDPVQRAEAMAFRRACARFGLGLHLYHEELVPMITVCIPVDQHHAFGVFITNQNPKWCEIYRCRFAIGFDGLTVRPTVLALNLEPDFHIIFPHFPTLSPRIGEQSLNSHQGHDSHGLHLAPLMCGAKGLKRKEFFGFKNEGWVDDGGGDGGGSRGSADMVVVMVVERAEKKVGWRRALTLMIFCFLLE</sequence>
<name>A0AAD5CRI1_AMBAR</name>
<dbReference type="EMBL" id="JAMZMK010007092">
    <property type="protein sequence ID" value="KAI7745905.1"/>
    <property type="molecule type" value="Genomic_DNA"/>
</dbReference>
<comment type="caution">
    <text evidence="1">The sequence shown here is derived from an EMBL/GenBank/DDBJ whole genome shotgun (WGS) entry which is preliminary data.</text>
</comment>
<protein>
    <recommendedName>
        <fullName evidence="3">DNA repair RAD52-like protein 1, mitochondrial</fullName>
    </recommendedName>
</protein>
<reference evidence="1" key="1">
    <citation type="submission" date="2022-06" db="EMBL/GenBank/DDBJ databases">
        <title>Uncovering the hologenomic basis of an extraordinary plant invasion.</title>
        <authorList>
            <person name="Bieker V.C."/>
            <person name="Martin M.D."/>
            <person name="Gilbert T."/>
            <person name="Hodgins K."/>
            <person name="Battlay P."/>
            <person name="Petersen B."/>
            <person name="Wilson J."/>
        </authorList>
    </citation>
    <scope>NUCLEOTIDE SEQUENCE</scope>
    <source>
        <strain evidence="1">AA19_3_7</strain>
        <tissue evidence="1">Leaf</tissue>
    </source>
</reference>
<dbReference type="PANTHER" id="PTHR34050:SF1">
    <property type="entry name" value="DNA REPAIR RAD52-LIKE PROTEIN 1, MITOCHONDRIAL"/>
    <property type="match status" value="1"/>
</dbReference>
<dbReference type="InterPro" id="IPR037489">
    <property type="entry name" value="RAD52-like"/>
</dbReference>
<keyword evidence="2" id="KW-1185">Reference proteome</keyword>